<dbReference type="PANTHER" id="PTHR43057:SF1">
    <property type="entry name" value="ARSENICAL-RESISTANCE PROTEIN 3"/>
    <property type="match status" value="1"/>
</dbReference>
<dbReference type="STRING" id="930129.SAMN05216352_11030"/>
<evidence type="ECO:0000256" key="1">
    <source>
        <dbReference type="ARBA" id="ARBA00004651"/>
    </source>
</evidence>
<reference evidence="9 10" key="1">
    <citation type="submission" date="2016-10" db="EMBL/GenBank/DDBJ databases">
        <authorList>
            <person name="de Groot N.N."/>
        </authorList>
    </citation>
    <scope>NUCLEOTIDE SEQUENCE [LARGE SCALE GENOMIC DNA]</scope>
    <source>
        <strain evidence="10">P4B,CCM 7963,CECT 7998,DSM 25260,IBRC-M 10614,KCTC 13821</strain>
    </source>
</reference>
<dbReference type="InterPro" id="IPR002657">
    <property type="entry name" value="BilAc:Na_symport/Acr3"/>
</dbReference>
<dbReference type="PANTHER" id="PTHR43057">
    <property type="entry name" value="ARSENITE EFFLUX TRANSPORTER"/>
    <property type="match status" value="1"/>
</dbReference>
<feature type="transmembrane region" description="Helical" evidence="8">
    <location>
        <begin position="222"/>
        <end position="244"/>
    </location>
</feature>
<dbReference type="AlphaFoldDB" id="A0A1G8MGI7"/>
<keyword evidence="10" id="KW-1185">Reference proteome</keyword>
<feature type="transmembrane region" description="Helical" evidence="8">
    <location>
        <begin position="158"/>
        <end position="181"/>
    </location>
</feature>
<feature type="transmembrane region" description="Helical" evidence="8">
    <location>
        <begin position="34"/>
        <end position="53"/>
    </location>
</feature>
<dbReference type="GO" id="GO:0005886">
    <property type="term" value="C:plasma membrane"/>
    <property type="evidence" value="ECO:0007669"/>
    <property type="project" value="UniProtKB-SubCell"/>
</dbReference>
<organism evidence="9 10">
    <name type="scientific">Alteribacillus bidgolensis</name>
    <dbReference type="NCBI Taxonomy" id="930129"/>
    <lineage>
        <taxon>Bacteria</taxon>
        <taxon>Bacillati</taxon>
        <taxon>Bacillota</taxon>
        <taxon>Bacilli</taxon>
        <taxon>Bacillales</taxon>
        <taxon>Bacillaceae</taxon>
        <taxon>Alteribacillus</taxon>
    </lineage>
</organism>
<keyword evidence="7 8" id="KW-0472">Membrane</keyword>
<dbReference type="Proteomes" id="UP000199017">
    <property type="component" value="Unassembled WGS sequence"/>
</dbReference>
<comment type="subcellular location">
    <subcellularLocation>
        <location evidence="1">Cell membrane</location>
        <topology evidence="1">Multi-pass membrane protein</topology>
    </subcellularLocation>
</comment>
<dbReference type="EMBL" id="FNDU01000010">
    <property type="protein sequence ID" value="SDI66917.1"/>
    <property type="molecule type" value="Genomic_DNA"/>
</dbReference>
<feature type="transmembrane region" description="Helical" evidence="8">
    <location>
        <begin position="94"/>
        <end position="114"/>
    </location>
</feature>
<evidence type="ECO:0000256" key="7">
    <source>
        <dbReference type="ARBA" id="ARBA00023136"/>
    </source>
</evidence>
<comment type="similarity">
    <text evidence="2">Belongs to the arsenical resistance-3 (ACR3) (TC 2.A.59) family.</text>
</comment>
<keyword evidence="4" id="KW-1003">Cell membrane</keyword>
<dbReference type="GO" id="GO:0015297">
    <property type="term" value="F:antiporter activity"/>
    <property type="evidence" value="ECO:0007669"/>
    <property type="project" value="InterPro"/>
</dbReference>
<evidence type="ECO:0000256" key="3">
    <source>
        <dbReference type="ARBA" id="ARBA00022448"/>
    </source>
</evidence>
<feature type="transmembrane region" description="Helical" evidence="8">
    <location>
        <begin position="7"/>
        <end position="28"/>
    </location>
</feature>
<evidence type="ECO:0000256" key="2">
    <source>
        <dbReference type="ARBA" id="ARBA00010110"/>
    </source>
</evidence>
<dbReference type="Pfam" id="PF01758">
    <property type="entry name" value="SBF"/>
    <property type="match status" value="1"/>
</dbReference>
<feature type="transmembrane region" description="Helical" evidence="8">
    <location>
        <begin position="193"/>
        <end position="210"/>
    </location>
</feature>
<dbReference type="OrthoDB" id="3254016at2"/>
<evidence type="ECO:0000313" key="9">
    <source>
        <dbReference type="EMBL" id="SDI66917.1"/>
    </source>
</evidence>
<evidence type="ECO:0000313" key="10">
    <source>
        <dbReference type="Proteomes" id="UP000199017"/>
    </source>
</evidence>
<dbReference type="Gene3D" id="1.20.1530.20">
    <property type="match status" value="1"/>
</dbReference>
<accession>A0A1G8MGI7</accession>
<dbReference type="InterPro" id="IPR004706">
    <property type="entry name" value="Arsenical-R_Acr3"/>
</dbReference>
<keyword evidence="5 8" id="KW-0812">Transmembrane</keyword>
<evidence type="ECO:0000256" key="6">
    <source>
        <dbReference type="ARBA" id="ARBA00022989"/>
    </source>
</evidence>
<dbReference type="InterPro" id="IPR038770">
    <property type="entry name" value="Na+/solute_symporter_sf"/>
</dbReference>
<feature type="transmembrane region" description="Helical" evidence="8">
    <location>
        <begin position="126"/>
        <end position="146"/>
    </location>
</feature>
<keyword evidence="6 8" id="KW-1133">Transmembrane helix</keyword>
<name>A0A1G8MGI7_9BACI</name>
<dbReference type="RefSeq" id="WP_091586730.1">
    <property type="nucleotide sequence ID" value="NZ_FNDU01000010.1"/>
</dbReference>
<gene>
    <name evidence="9" type="ORF">SAMN05216352_11030</name>
</gene>
<evidence type="ECO:0000256" key="8">
    <source>
        <dbReference type="SAM" id="Phobius"/>
    </source>
</evidence>
<protein>
    <submittedName>
        <fullName evidence="9">Arsenite efflux pump ArsB, ACR3 family</fullName>
    </submittedName>
</protein>
<proteinExistence type="inferred from homology"/>
<sequence length="312" mass="34359">MNIVEKLYSIIILTAVFIGLVIGQFEIIKSHANWLIFPLLLVMLYFTFISIPLKSIKKSSQNRKFTFTSLVINFVWTPVFAWGLASLFLSDHPALAIGFIMLMVTPCTDWYLIFTGIAKGNTPLSASILPINLLLQLLLLPFYLFVFSGTAGFVDFSILAESILLVLLLPLLLAVITNTFFPGPLKEKIQSMAVNTPIVFLSLAIAAMFASNGHLLLEHLDLLWKLTLPVLVFFAVNFLAGLKVGSVMKFAYQDKVSLSLTTLARNSPIALAVALTAFPGEPFIALTLIIGPLLELPLLAGISQLLLLTRKY</sequence>
<dbReference type="GO" id="GO:0015104">
    <property type="term" value="F:antimonite transmembrane transporter activity"/>
    <property type="evidence" value="ECO:0007669"/>
    <property type="project" value="TreeGrafter"/>
</dbReference>
<evidence type="ECO:0000256" key="4">
    <source>
        <dbReference type="ARBA" id="ARBA00022475"/>
    </source>
</evidence>
<dbReference type="GO" id="GO:0015105">
    <property type="term" value="F:arsenite transmembrane transporter activity"/>
    <property type="evidence" value="ECO:0007669"/>
    <property type="project" value="TreeGrafter"/>
</dbReference>
<keyword evidence="3" id="KW-0813">Transport</keyword>
<evidence type="ECO:0000256" key="5">
    <source>
        <dbReference type="ARBA" id="ARBA00022692"/>
    </source>
</evidence>
<feature type="transmembrane region" description="Helical" evidence="8">
    <location>
        <begin position="65"/>
        <end position="88"/>
    </location>
</feature>